<feature type="region of interest" description="Disordered" evidence="1">
    <location>
        <begin position="1"/>
        <end position="43"/>
    </location>
</feature>
<accession>A0A0A9BCI1</accession>
<sequence>MSVPSNSRNFTSIGSFPPAISPGRIGGAAHSTPPTPPLLTRSQ</sequence>
<evidence type="ECO:0000313" key="2">
    <source>
        <dbReference type="EMBL" id="JAD59878.1"/>
    </source>
</evidence>
<proteinExistence type="predicted"/>
<reference evidence="2" key="1">
    <citation type="submission" date="2014-09" db="EMBL/GenBank/DDBJ databases">
        <authorList>
            <person name="Magalhaes I.L.F."/>
            <person name="Oliveira U."/>
            <person name="Santos F.R."/>
            <person name="Vidigal T.H.D.A."/>
            <person name="Brescovit A.D."/>
            <person name="Santos A.J."/>
        </authorList>
    </citation>
    <scope>NUCLEOTIDE SEQUENCE</scope>
    <source>
        <tissue evidence="2">Shoot tissue taken approximately 20 cm above the soil surface</tissue>
    </source>
</reference>
<feature type="compositionally biased region" description="Polar residues" evidence="1">
    <location>
        <begin position="1"/>
        <end position="14"/>
    </location>
</feature>
<organism evidence="2">
    <name type="scientific">Arundo donax</name>
    <name type="common">Giant reed</name>
    <name type="synonym">Donax arundinaceus</name>
    <dbReference type="NCBI Taxonomy" id="35708"/>
    <lineage>
        <taxon>Eukaryota</taxon>
        <taxon>Viridiplantae</taxon>
        <taxon>Streptophyta</taxon>
        <taxon>Embryophyta</taxon>
        <taxon>Tracheophyta</taxon>
        <taxon>Spermatophyta</taxon>
        <taxon>Magnoliopsida</taxon>
        <taxon>Liliopsida</taxon>
        <taxon>Poales</taxon>
        <taxon>Poaceae</taxon>
        <taxon>PACMAD clade</taxon>
        <taxon>Arundinoideae</taxon>
        <taxon>Arundineae</taxon>
        <taxon>Arundo</taxon>
    </lineage>
</organism>
<name>A0A0A9BCI1_ARUDO</name>
<evidence type="ECO:0000256" key="1">
    <source>
        <dbReference type="SAM" id="MobiDB-lite"/>
    </source>
</evidence>
<protein>
    <submittedName>
        <fullName evidence="2">Uncharacterized protein</fullName>
    </submittedName>
</protein>
<reference evidence="2" key="2">
    <citation type="journal article" date="2015" name="Data Brief">
        <title>Shoot transcriptome of the giant reed, Arundo donax.</title>
        <authorList>
            <person name="Barrero R.A."/>
            <person name="Guerrero F.D."/>
            <person name="Moolhuijzen P."/>
            <person name="Goolsby J.A."/>
            <person name="Tidwell J."/>
            <person name="Bellgard S.E."/>
            <person name="Bellgard M.I."/>
        </authorList>
    </citation>
    <scope>NUCLEOTIDE SEQUENCE</scope>
    <source>
        <tissue evidence="2">Shoot tissue taken approximately 20 cm above the soil surface</tissue>
    </source>
</reference>
<dbReference type="AlphaFoldDB" id="A0A0A9BCI1"/>
<dbReference type="EMBL" id="GBRH01238017">
    <property type="protein sequence ID" value="JAD59878.1"/>
    <property type="molecule type" value="Transcribed_RNA"/>
</dbReference>